<accession>A0A1G8JJ44</accession>
<reference evidence="2 3" key="1">
    <citation type="submission" date="2016-10" db="EMBL/GenBank/DDBJ databases">
        <authorList>
            <person name="de Groot N.N."/>
        </authorList>
    </citation>
    <scope>NUCLEOTIDE SEQUENCE [LARGE SCALE GENOMIC DNA]</scope>
    <source>
        <strain evidence="3">P4B,CCM 7963,CECT 7998,DSM 25260,IBRC-M 10614,KCTC 13821</strain>
    </source>
</reference>
<organism evidence="2 3">
    <name type="scientific">Alteribacillus bidgolensis</name>
    <dbReference type="NCBI Taxonomy" id="930129"/>
    <lineage>
        <taxon>Bacteria</taxon>
        <taxon>Bacillati</taxon>
        <taxon>Bacillota</taxon>
        <taxon>Bacilli</taxon>
        <taxon>Bacillales</taxon>
        <taxon>Bacillaceae</taxon>
        <taxon>Alteribacillus</taxon>
    </lineage>
</organism>
<dbReference type="Proteomes" id="UP000199017">
    <property type="component" value="Unassembled WGS sequence"/>
</dbReference>
<dbReference type="SUPFAM" id="SSF161266">
    <property type="entry name" value="Gam-like"/>
    <property type="match status" value="1"/>
</dbReference>
<dbReference type="RefSeq" id="WP_091585215.1">
    <property type="nucleotide sequence ID" value="NZ_FNDU01000006.1"/>
</dbReference>
<evidence type="ECO:0000313" key="2">
    <source>
        <dbReference type="EMBL" id="SDI31284.1"/>
    </source>
</evidence>
<proteinExistence type="predicted"/>
<keyword evidence="1" id="KW-0175">Coiled coil</keyword>
<keyword evidence="3" id="KW-1185">Reference proteome</keyword>
<dbReference type="AlphaFoldDB" id="A0A1G8JJ44"/>
<evidence type="ECO:0000313" key="3">
    <source>
        <dbReference type="Proteomes" id="UP000199017"/>
    </source>
</evidence>
<gene>
    <name evidence="2" type="ORF">SAMN05216352_106219</name>
</gene>
<sequence length="137" mass="16203">MTNEAEVEESFELTEEILKKYYELNIQKKELEKEMNRIKKQIHNYLDDTLGKEQKGELKRGKYKAQRVIRSSVTYDEEKTIKKLEELNLDDFILQVKRPDTEKLEAAMTINLVEEEDFVDCKTNKLSQAITVKELSL</sequence>
<feature type="coiled-coil region" evidence="1">
    <location>
        <begin position="14"/>
        <end position="48"/>
    </location>
</feature>
<dbReference type="OrthoDB" id="2704409at2"/>
<name>A0A1G8JJ44_9BACI</name>
<dbReference type="EMBL" id="FNDU01000006">
    <property type="protein sequence ID" value="SDI31284.1"/>
    <property type="molecule type" value="Genomic_DNA"/>
</dbReference>
<evidence type="ECO:0000256" key="1">
    <source>
        <dbReference type="SAM" id="Coils"/>
    </source>
</evidence>
<protein>
    <submittedName>
        <fullName evidence="2">Uncharacterized protein</fullName>
    </submittedName>
</protein>